<dbReference type="STRING" id="1109412.BN1221_03980c"/>
<dbReference type="InterPro" id="IPR052985">
    <property type="entry name" value="CoA-trans_III_biosynth/detox"/>
</dbReference>
<accession>A0A0G4JZT9</accession>
<dbReference type="AlphaFoldDB" id="A0A0G4JZT9"/>
<dbReference type="PANTHER" id="PTHR48229">
    <property type="entry name" value="CAIB/BAIF FAMILY ENZYME (AFU_ORTHOLOGUE AFUA_1G05360)-RELATED"/>
    <property type="match status" value="1"/>
</dbReference>
<name>A0A0G4JZT9_9GAMM</name>
<dbReference type="EMBL" id="CGIG01000001">
    <property type="protein sequence ID" value="CPR19829.1"/>
    <property type="molecule type" value="Genomic_DNA"/>
</dbReference>
<keyword evidence="1" id="KW-0812">Transmembrane</keyword>
<keyword evidence="1" id="KW-0472">Membrane</keyword>
<dbReference type="Gene3D" id="3.30.1540.10">
    <property type="entry name" value="formyl-coa transferase, domain 3"/>
    <property type="match status" value="1"/>
</dbReference>
<dbReference type="Gene3D" id="3.40.50.10540">
    <property type="entry name" value="Crotonobetainyl-coa:carnitine coa-transferase, domain 1"/>
    <property type="match status" value="2"/>
</dbReference>
<evidence type="ECO:0000313" key="3">
    <source>
        <dbReference type="Proteomes" id="UP000044377"/>
    </source>
</evidence>
<feature type="transmembrane region" description="Helical" evidence="1">
    <location>
        <begin position="369"/>
        <end position="390"/>
    </location>
</feature>
<dbReference type="GO" id="GO:0003824">
    <property type="term" value="F:catalytic activity"/>
    <property type="evidence" value="ECO:0007669"/>
    <property type="project" value="InterPro"/>
</dbReference>
<dbReference type="Pfam" id="PF02515">
    <property type="entry name" value="CoA_transf_3"/>
    <property type="match status" value="1"/>
</dbReference>
<organism evidence="2 3">
    <name type="scientific">Brenneria goodwinii</name>
    <dbReference type="NCBI Taxonomy" id="1109412"/>
    <lineage>
        <taxon>Bacteria</taxon>
        <taxon>Pseudomonadati</taxon>
        <taxon>Pseudomonadota</taxon>
        <taxon>Gammaproteobacteria</taxon>
        <taxon>Enterobacterales</taxon>
        <taxon>Pectobacteriaceae</taxon>
        <taxon>Brenneria</taxon>
    </lineage>
</organism>
<keyword evidence="3" id="KW-1185">Reference proteome</keyword>
<reference evidence="3" key="1">
    <citation type="submission" date="2015-01" db="EMBL/GenBank/DDBJ databases">
        <authorList>
            <person name="Paterson Steve"/>
        </authorList>
    </citation>
    <scope>NUCLEOTIDE SEQUENCE [LARGE SCALE GENOMIC DNA]</scope>
    <source>
        <strain evidence="3">OBR1</strain>
    </source>
</reference>
<proteinExistence type="predicted"/>
<protein>
    <submittedName>
        <fullName evidence="2">CAIB/BAIF family protein</fullName>
    </submittedName>
</protein>
<dbReference type="SUPFAM" id="SSF89796">
    <property type="entry name" value="CoA-transferase family III (CaiB/BaiF)"/>
    <property type="match status" value="2"/>
</dbReference>
<dbReference type="RefSeq" id="WP_048638737.1">
    <property type="nucleotide sequence ID" value="NZ_CGIG01000001.1"/>
</dbReference>
<sequence length="484" mass="52149">MSKQFIAQSGAFAELMSIRGGAPLPDDEVNVTGGDPFFATPFRIGETAAAALAARGIAANDLWELRTGERQRIAVDVRAAAATSLGGGDMTLRRDENGVFQPILVSDAIKHMVSLTQPWRTADDGWLLPHTNLPHLERRILDVLQCESTPESISAGVRCWNADELEEAIAEAQACAGKVRTAEEWLRHPHGAYLASRPVVEISKIADGEPEPLPAGDQPAAGIRVLDLTRILAGPTAGIGFAEHGADVLMVTAPDLPQVPAFVRDTSHGKRSCFLDFRQPDQAAQLTELVRSSDVFIDGYRPERLAAHGFGVEDLVKMRPGLIHISVNCFGSGGPFADRAGWDQVAQAVTGICHTHGLAIGAGQPKLTPVFMCDFLTGFLATFGGMLALARRAREGGSYRVQVSLCQSAMLLQRQGLVTHFADAPGRLAPEEFESLAVCDENTCYGDLKSLGPVLNMSATPCRWFGTTPPLGRDRPMWRTRRQA</sequence>
<dbReference type="InterPro" id="IPR023606">
    <property type="entry name" value="CoA-Trfase_III_dom_1_sf"/>
</dbReference>
<dbReference type="OrthoDB" id="9058532at2"/>
<dbReference type="InterPro" id="IPR044855">
    <property type="entry name" value="CoA-Trfase_III_dom3_sf"/>
</dbReference>
<dbReference type="PANTHER" id="PTHR48229:SF1">
    <property type="entry name" value="ALPHA METHYLACYL-COA RACEMASE-RELATED"/>
    <property type="match status" value="1"/>
</dbReference>
<keyword evidence="1" id="KW-1133">Transmembrane helix</keyword>
<evidence type="ECO:0000313" key="2">
    <source>
        <dbReference type="EMBL" id="CPR19829.1"/>
    </source>
</evidence>
<gene>
    <name evidence="2" type="ORF">BN1221_03980c</name>
</gene>
<evidence type="ECO:0000256" key="1">
    <source>
        <dbReference type="SAM" id="Phobius"/>
    </source>
</evidence>
<dbReference type="Proteomes" id="UP000044377">
    <property type="component" value="Unassembled WGS sequence"/>
</dbReference>
<dbReference type="InterPro" id="IPR003673">
    <property type="entry name" value="CoA-Trfase_fam_III"/>
</dbReference>